<dbReference type="EMBL" id="DWWV01000194">
    <property type="protein sequence ID" value="HJC11910.1"/>
    <property type="molecule type" value="Genomic_DNA"/>
</dbReference>
<evidence type="ECO:0008006" key="3">
    <source>
        <dbReference type="Google" id="ProtNLM"/>
    </source>
</evidence>
<name>A0A9D2SM69_9FIRM</name>
<dbReference type="AlphaFoldDB" id="A0A9D2SM69"/>
<reference evidence="1" key="2">
    <citation type="submission" date="2021-04" db="EMBL/GenBank/DDBJ databases">
        <authorList>
            <person name="Gilroy R."/>
        </authorList>
    </citation>
    <scope>NUCLEOTIDE SEQUENCE</scope>
    <source>
        <strain evidence="1">ChiSxjej6B18-287</strain>
    </source>
</reference>
<comment type="caution">
    <text evidence="1">The sequence shown here is derived from an EMBL/GenBank/DDBJ whole genome shotgun (WGS) entry which is preliminary data.</text>
</comment>
<dbReference type="Gene3D" id="1.10.1070.20">
    <property type="match status" value="1"/>
</dbReference>
<evidence type="ECO:0000313" key="1">
    <source>
        <dbReference type="EMBL" id="HJC11910.1"/>
    </source>
</evidence>
<accession>A0A9D2SM69</accession>
<dbReference type="Proteomes" id="UP000823893">
    <property type="component" value="Unassembled WGS sequence"/>
</dbReference>
<sequence length="355" mass="41180">MHMEKAVARISSTGEAEVLNRKFMPYDLYLEEEDLEYDIDIRMNNLNNFYHWCASRVLSLDRKYAKEILNSIGAVQAVTDRERADISLSYHCVSLTDVFWVRKHGEDVTFKQINLYDNTLNEAVVEISLRGRQMTVTNRELAQDLSTKGCFPKAWIRDKEGFRLLKDGDENAVRRELLASQICQCFAVRQVVYRESSFEGIQVSESSLVTSKEQSMISKMSFDIYACNHDLDTLEICKEIDPETYYGMNILDYLTGNTDRHPENWGFLVDNTTNDYISLYPVMDFNQCFQAYDTLEGANCQTVLPAKMTQREAAVEAVKKIGLPQIREMDMDKFGDMREEAKMFQMRLQELRGYL</sequence>
<protein>
    <recommendedName>
        <fullName evidence="3">HipA-like C-terminal domain-containing protein</fullName>
    </recommendedName>
</protein>
<organism evidence="1 2">
    <name type="scientific">Candidatus Blautia merdigallinarum</name>
    <dbReference type="NCBI Taxonomy" id="2838495"/>
    <lineage>
        <taxon>Bacteria</taxon>
        <taxon>Bacillati</taxon>
        <taxon>Bacillota</taxon>
        <taxon>Clostridia</taxon>
        <taxon>Lachnospirales</taxon>
        <taxon>Lachnospiraceae</taxon>
        <taxon>Blautia</taxon>
    </lineage>
</organism>
<gene>
    <name evidence="1" type="ORF">H9935_14125</name>
</gene>
<reference evidence="1" key="1">
    <citation type="journal article" date="2021" name="PeerJ">
        <title>Extensive microbial diversity within the chicken gut microbiome revealed by metagenomics and culture.</title>
        <authorList>
            <person name="Gilroy R."/>
            <person name="Ravi A."/>
            <person name="Getino M."/>
            <person name="Pursley I."/>
            <person name="Horton D.L."/>
            <person name="Alikhan N.F."/>
            <person name="Baker D."/>
            <person name="Gharbi K."/>
            <person name="Hall N."/>
            <person name="Watson M."/>
            <person name="Adriaenssens E.M."/>
            <person name="Foster-Nyarko E."/>
            <person name="Jarju S."/>
            <person name="Secka A."/>
            <person name="Antonio M."/>
            <person name="Oren A."/>
            <person name="Chaudhuri R.R."/>
            <person name="La Ragione R."/>
            <person name="Hildebrand F."/>
            <person name="Pallen M.J."/>
        </authorList>
    </citation>
    <scope>NUCLEOTIDE SEQUENCE</scope>
    <source>
        <strain evidence="1">ChiSxjej6B18-287</strain>
    </source>
</reference>
<evidence type="ECO:0000313" key="2">
    <source>
        <dbReference type="Proteomes" id="UP000823893"/>
    </source>
</evidence>
<proteinExistence type="predicted"/>